<dbReference type="Gramene" id="Psat07G0008500-T1">
    <property type="protein sequence ID" value="KAI5382516.1"/>
    <property type="gene ID" value="KIW84_070085"/>
</dbReference>
<gene>
    <name evidence="1" type="ORF">KIW84_070085</name>
</gene>
<dbReference type="Proteomes" id="UP001058974">
    <property type="component" value="Chromosome 7"/>
</dbReference>
<dbReference type="AlphaFoldDB" id="A0A9D4VGT6"/>
<keyword evidence="2" id="KW-1185">Reference proteome</keyword>
<reference evidence="1 2" key="1">
    <citation type="journal article" date="2022" name="Nat. Genet.">
        <title>Improved pea reference genome and pan-genome highlight genomic features and evolutionary characteristics.</title>
        <authorList>
            <person name="Yang T."/>
            <person name="Liu R."/>
            <person name="Luo Y."/>
            <person name="Hu S."/>
            <person name="Wang D."/>
            <person name="Wang C."/>
            <person name="Pandey M.K."/>
            <person name="Ge S."/>
            <person name="Xu Q."/>
            <person name="Li N."/>
            <person name="Li G."/>
            <person name="Huang Y."/>
            <person name="Saxena R.K."/>
            <person name="Ji Y."/>
            <person name="Li M."/>
            <person name="Yan X."/>
            <person name="He Y."/>
            <person name="Liu Y."/>
            <person name="Wang X."/>
            <person name="Xiang C."/>
            <person name="Varshney R.K."/>
            <person name="Ding H."/>
            <person name="Gao S."/>
            <person name="Zong X."/>
        </authorList>
    </citation>
    <scope>NUCLEOTIDE SEQUENCE [LARGE SCALE GENOMIC DNA]</scope>
    <source>
        <strain evidence="1 2">cv. Zhongwan 6</strain>
    </source>
</reference>
<dbReference type="EMBL" id="JAMSHJ010000007">
    <property type="protein sequence ID" value="KAI5382516.1"/>
    <property type="molecule type" value="Genomic_DNA"/>
</dbReference>
<accession>A0A9D4VGT6</accession>
<sequence length="78" mass="8279">MTNGLSSKVVVVAGRMSSRDAVPVVAFLVEHIDLGIKCDPSTGIYGMDFLSSWSILVVVAISAKPVSESNTVLPRMMP</sequence>
<organism evidence="1 2">
    <name type="scientific">Pisum sativum</name>
    <name type="common">Garden pea</name>
    <name type="synonym">Lathyrus oleraceus</name>
    <dbReference type="NCBI Taxonomy" id="3888"/>
    <lineage>
        <taxon>Eukaryota</taxon>
        <taxon>Viridiplantae</taxon>
        <taxon>Streptophyta</taxon>
        <taxon>Embryophyta</taxon>
        <taxon>Tracheophyta</taxon>
        <taxon>Spermatophyta</taxon>
        <taxon>Magnoliopsida</taxon>
        <taxon>eudicotyledons</taxon>
        <taxon>Gunneridae</taxon>
        <taxon>Pentapetalae</taxon>
        <taxon>rosids</taxon>
        <taxon>fabids</taxon>
        <taxon>Fabales</taxon>
        <taxon>Fabaceae</taxon>
        <taxon>Papilionoideae</taxon>
        <taxon>50 kb inversion clade</taxon>
        <taxon>NPAAA clade</taxon>
        <taxon>Hologalegina</taxon>
        <taxon>IRL clade</taxon>
        <taxon>Fabeae</taxon>
        <taxon>Lathyrus</taxon>
    </lineage>
</organism>
<protein>
    <submittedName>
        <fullName evidence="1">Uncharacterized protein</fullName>
    </submittedName>
</protein>
<comment type="caution">
    <text evidence="1">The sequence shown here is derived from an EMBL/GenBank/DDBJ whole genome shotgun (WGS) entry which is preliminary data.</text>
</comment>
<proteinExistence type="predicted"/>
<evidence type="ECO:0000313" key="2">
    <source>
        <dbReference type="Proteomes" id="UP001058974"/>
    </source>
</evidence>
<name>A0A9D4VGT6_PEA</name>
<evidence type="ECO:0000313" key="1">
    <source>
        <dbReference type="EMBL" id="KAI5382516.1"/>
    </source>
</evidence>